<name>A0ABW6XJN9_9ACTN</name>
<keyword evidence="2" id="KW-0812">Transmembrane</keyword>
<accession>A0ABW6XJN9</accession>
<dbReference type="InterPro" id="IPR010982">
    <property type="entry name" value="Lambda_DNA-bd_dom_sf"/>
</dbReference>
<dbReference type="CDD" id="cd00093">
    <property type="entry name" value="HTH_XRE"/>
    <property type="match status" value="1"/>
</dbReference>
<feature type="compositionally biased region" description="Low complexity" evidence="1">
    <location>
        <begin position="96"/>
        <end position="176"/>
    </location>
</feature>
<protein>
    <submittedName>
        <fullName evidence="4">Helix-turn-helix domain-containing protein</fullName>
    </submittedName>
</protein>
<dbReference type="SMART" id="SM00530">
    <property type="entry name" value="HTH_XRE"/>
    <property type="match status" value="1"/>
</dbReference>
<evidence type="ECO:0000256" key="2">
    <source>
        <dbReference type="SAM" id="Phobius"/>
    </source>
</evidence>
<feature type="domain" description="HTH cro/C1-type" evidence="3">
    <location>
        <begin position="15"/>
        <end position="71"/>
    </location>
</feature>
<feature type="transmembrane region" description="Helical" evidence="2">
    <location>
        <begin position="238"/>
        <end position="257"/>
    </location>
</feature>
<evidence type="ECO:0000256" key="1">
    <source>
        <dbReference type="SAM" id="MobiDB-lite"/>
    </source>
</evidence>
<reference evidence="4 5" key="1">
    <citation type="submission" date="2024-10" db="EMBL/GenBank/DDBJ databases">
        <title>The Natural Products Discovery Center: Release of the First 8490 Sequenced Strains for Exploring Actinobacteria Biosynthetic Diversity.</title>
        <authorList>
            <person name="Kalkreuter E."/>
            <person name="Kautsar S.A."/>
            <person name="Yang D."/>
            <person name="Bader C.D."/>
            <person name="Teijaro C.N."/>
            <person name="Fluegel L."/>
            <person name="Davis C.M."/>
            <person name="Simpson J.R."/>
            <person name="Lauterbach L."/>
            <person name="Steele A.D."/>
            <person name="Gui C."/>
            <person name="Meng S."/>
            <person name="Li G."/>
            <person name="Viehrig K."/>
            <person name="Ye F."/>
            <person name="Su P."/>
            <person name="Kiefer A.F."/>
            <person name="Nichols A."/>
            <person name="Cepeda A.J."/>
            <person name="Yan W."/>
            <person name="Fan B."/>
            <person name="Jiang Y."/>
            <person name="Adhikari A."/>
            <person name="Zheng C.-J."/>
            <person name="Schuster L."/>
            <person name="Cowan T.M."/>
            <person name="Smanski M.J."/>
            <person name="Chevrette M.G."/>
            <person name="De Carvalho L.P.S."/>
            <person name="Shen B."/>
        </authorList>
    </citation>
    <scope>NUCLEOTIDE SEQUENCE [LARGE SCALE GENOMIC DNA]</scope>
    <source>
        <strain evidence="4 5">NPDC012605</strain>
    </source>
</reference>
<dbReference type="EMBL" id="JBIBDZ010000001">
    <property type="protein sequence ID" value="MFF5917674.1"/>
    <property type="molecule type" value="Genomic_DNA"/>
</dbReference>
<keyword evidence="2" id="KW-1133">Transmembrane helix</keyword>
<dbReference type="PRINTS" id="PR01217">
    <property type="entry name" value="PRICHEXTENSN"/>
</dbReference>
<dbReference type="RefSeq" id="WP_388305087.1">
    <property type="nucleotide sequence ID" value="NZ_JBIBDZ010000001.1"/>
</dbReference>
<sequence>MGKSKDIAVEEFSVRLRALKTRGGRSYEALARRLNVSASTLHRYCSGETVPEGFAVIARMARLCGADEAERRALEDLWTRADQTRRPLPGGPGGPDPLTDPGGPQAPAAPAPTVGPGAAAGSAGAVGAAPARESDAAAGPEGAAEPAGGAAPGPARRPDATPGPVAAPESARAVPSAPAPPPGPAPAPPGVAAPDAGPTPASPPPGPTASPGTLTPVGPVPPPAPAPRGGRARVRRGVLVAGAVAAVAALALVLVLVRPGASAGPGATPAPPTPTPSPTTTSAGTPAPAPAPAPAPPFTWTADSHTWENGCGHTYLVDRAPSGVAPPPPPADAAPWAGAHGAVHGGETLVRISLQGRSPSASVVLQALHVRVVGRTAPLPWTAYRMDNGCGGAVTPRHYAVDLDASRPLARPVDGYDASGSEGRRIPAVPFPYTVTSSDPEELLVTAGTTGCDCRWYLELVWSSEGRSGTVRIADSAGRPFRTSGIKGRPVQEYDVIGRRWITGEGSGQSG</sequence>
<feature type="compositionally biased region" description="Pro residues" evidence="1">
    <location>
        <begin position="177"/>
        <end position="191"/>
    </location>
</feature>
<evidence type="ECO:0000259" key="3">
    <source>
        <dbReference type="SMART" id="SM00530"/>
    </source>
</evidence>
<feature type="compositionally biased region" description="Pro residues" evidence="1">
    <location>
        <begin position="268"/>
        <end position="277"/>
    </location>
</feature>
<dbReference type="Pfam" id="PF13560">
    <property type="entry name" value="HTH_31"/>
    <property type="match status" value="1"/>
</dbReference>
<gene>
    <name evidence="4" type="ORF">ACFY8C_04930</name>
</gene>
<evidence type="ECO:0000313" key="4">
    <source>
        <dbReference type="EMBL" id="MFF5917674.1"/>
    </source>
</evidence>
<proteinExistence type="predicted"/>
<keyword evidence="5" id="KW-1185">Reference proteome</keyword>
<feature type="compositionally biased region" description="Basic and acidic residues" evidence="1">
    <location>
        <begin position="76"/>
        <end position="85"/>
    </location>
</feature>
<evidence type="ECO:0000313" key="5">
    <source>
        <dbReference type="Proteomes" id="UP001602370"/>
    </source>
</evidence>
<organism evidence="4 5">
    <name type="scientific">Streptomyces flavochromogenes</name>
    <dbReference type="NCBI Taxonomy" id="68199"/>
    <lineage>
        <taxon>Bacteria</taxon>
        <taxon>Bacillati</taxon>
        <taxon>Actinomycetota</taxon>
        <taxon>Actinomycetes</taxon>
        <taxon>Kitasatosporales</taxon>
        <taxon>Streptomycetaceae</taxon>
        <taxon>Streptomyces</taxon>
    </lineage>
</organism>
<dbReference type="Proteomes" id="UP001602370">
    <property type="component" value="Unassembled WGS sequence"/>
</dbReference>
<feature type="region of interest" description="Disordered" evidence="1">
    <location>
        <begin position="76"/>
        <end position="230"/>
    </location>
</feature>
<comment type="caution">
    <text evidence="4">The sequence shown here is derived from an EMBL/GenBank/DDBJ whole genome shotgun (WGS) entry which is preliminary data.</text>
</comment>
<feature type="region of interest" description="Disordered" evidence="1">
    <location>
        <begin position="262"/>
        <end position="293"/>
    </location>
</feature>
<dbReference type="SUPFAM" id="SSF47413">
    <property type="entry name" value="lambda repressor-like DNA-binding domains"/>
    <property type="match status" value="1"/>
</dbReference>
<dbReference type="Gene3D" id="1.10.260.40">
    <property type="entry name" value="lambda repressor-like DNA-binding domains"/>
    <property type="match status" value="1"/>
</dbReference>
<dbReference type="InterPro" id="IPR001387">
    <property type="entry name" value="Cro/C1-type_HTH"/>
</dbReference>
<keyword evidence="2" id="KW-0472">Membrane</keyword>